<evidence type="ECO:0000256" key="7">
    <source>
        <dbReference type="ARBA" id="ARBA00049244"/>
    </source>
</evidence>
<dbReference type="SUPFAM" id="SSF52540">
    <property type="entry name" value="P-loop containing nucleoside triphosphate hydrolases"/>
    <property type="match status" value="1"/>
</dbReference>
<dbReference type="InterPro" id="IPR005790">
    <property type="entry name" value="DNA_polIII_delta"/>
</dbReference>
<dbReference type="GO" id="GO:0003677">
    <property type="term" value="F:DNA binding"/>
    <property type="evidence" value="ECO:0007669"/>
    <property type="project" value="InterPro"/>
</dbReference>
<evidence type="ECO:0000313" key="9">
    <source>
        <dbReference type="Proteomes" id="UP000593594"/>
    </source>
</evidence>
<name>A0A7S8HCD4_9HYPH</name>
<keyword evidence="9" id="KW-1185">Reference proteome</keyword>
<evidence type="ECO:0000256" key="3">
    <source>
        <dbReference type="ARBA" id="ARBA00022695"/>
    </source>
</evidence>
<dbReference type="Gene3D" id="1.10.8.60">
    <property type="match status" value="1"/>
</dbReference>
<dbReference type="GO" id="GO:0003887">
    <property type="term" value="F:DNA-directed DNA polymerase activity"/>
    <property type="evidence" value="ECO:0007669"/>
    <property type="project" value="UniProtKB-KW"/>
</dbReference>
<comment type="similarity">
    <text evidence="6">Belongs to the DNA polymerase HolA subunit family.</text>
</comment>
<dbReference type="InterPro" id="IPR008921">
    <property type="entry name" value="DNA_pol3_clamp-load_cplx_C"/>
</dbReference>
<dbReference type="GO" id="GO:0006261">
    <property type="term" value="P:DNA-templated DNA replication"/>
    <property type="evidence" value="ECO:0007669"/>
    <property type="project" value="TreeGrafter"/>
</dbReference>
<organism evidence="8 9">
    <name type="scientific">Kaustia mangrovi</name>
    <dbReference type="NCBI Taxonomy" id="2593653"/>
    <lineage>
        <taxon>Bacteria</taxon>
        <taxon>Pseudomonadati</taxon>
        <taxon>Pseudomonadota</taxon>
        <taxon>Alphaproteobacteria</taxon>
        <taxon>Hyphomicrobiales</taxon>
        <taxon>Parvibaculaceae</taxon>
        <taxon>Kaustia</taxon>
    </lineage>
</organism>
<evidence type="ECO:0000256" key="1">
    <source>
        <dbReference type="ARBA" id="ARBA00012417"/>
    </source>
</evidence>
<dbReference type="PANTHER" id="PTHR34388:SF1">
    <property type="entry name" value="DNA POLYMERASE III SUBUNIT DELTA"/>
    <property type="match status" value="1"/>
</dbReference>
<dbReference type="GO" id="GO:0009360">
    <property type="term" value="C:DNA polymerase III complex"/>
    <property type="evidence" value="ECO:0007669"/>
    <property type="project" value="TreeGrafter"/>
</dbReference>
<dbReference type="SUPFAM" id="SSF48019">
    <property type="entry name" value="post-AAA+ oligomerization domain-like"/>
    <property type="match status" value="1"/>
</dbReference>
<dbReference type="Gene3D" id="1.20.272.10">
    <property type="match status" value="1"/>
</dbReference>
<dbReference type="EMBL" id="CP058214">
    <property type="protein sequence ID" value="QPC43349.1"/>
    <property type="molecule type" value="Genomic_DNA"/>
</dbReference>
<keyword evidence="4" id="KW-0235">DNA replication</keyword>
<evidence type="ECO:0000256" key="5">
    <source>
        <dbReference type="ARBA" id="ARBA00022932"/>
    </source>
</evidence>
<comment type="catalytic activity">
    <reaction evidence="7">
        <text>DNA(n) + a 2'-deoxyribonucleoside 5'-triphosphate = DNA(n+1) + diphosphate</text>
        <dbReference type="Rhea" id="RHEA:22508"/>
        <dbReference type="Rhea" id="RHEA-COMP:17339"/>
        <dbReference type="Rhea" id="RHEA-COMP:17340"/>
        <dbReference type="ChEBI" id="CHEBI:33019"/>
        <dbReference type="ChEBI" id="CHEBI:61560"/>
        <dbReference type="ChEBI" id="CHEBI:173112"/>
        <dbReference type="EC" id="2.7.7.7"/>
    </reaction>
</comment>
<sequence>MTELKGGRADAFLNKPDPKVKAALIHGSDEGLVRERARALVKAVAGTLDDPFNVVRLEDDALGSDPGLLADEAQAISLMGGRRVVWVRGAGSGLARAAAAYLPDAPGDALIVAEAGTLRKGDKLRKLFEAQDNAVAMACYADGAGALRTLIVEQLRGHGLAIAADALERLQAQLGGDRQLSRAEVEKLALYCEGAGEVTLEDVDAICGEASALALDDLIDAVFEGDLEGADTRFGRFLATGMPAATVIVAAANHAAALQRLKAKMTPGQSADAVVRGARPPIYFKRQASVARQLSAWDLSALLAASDTLGEAELKTREFASLAEAIASRALLSLARSARTARYRRV</sequence>
<dbReference type="KEGG" id="kmn:HW532_11975"/>
<evidence type="ECO:0000256" key="6">
    <source>
        <dbReference type="ARBA" id="ARBA00034754"/>
    </source>
</evidence>
<reference evidence="8 9" key="1">
    <citation type="submission" date="2020-06" db="EMBL/GenBank/DDBJ databases">
        <title>Genome sequence of 2 isolates from Red Sea Mangroves.</title>
        <authorList>
            <person name="Sefrji F."/>
            <person name="Michoud G."/>
            <person name="Merlino G."/>
            <person name="Daffonchio D."/>
        </authorList>
    </citation>
    <scope>NUCLEOTIDE SEQUENCE [LARGE SCALE GENOMIC DNA]</scope>
    <source>
        <strain evidence="8 9">R1DC25</strain>
    </source>
</reference>
<proteinExistence type="inferred from homology"/>
<dbReference type="NCBIfam" id="TIGR01128">
    <property type="entry name" value="holA"/>
    <property type="match status" value="1"/>
</dbReference>
<keyword evidence="5" id="KW-0239">DNA-directed DNA polymerase</keyword>
<evidence type="ECO:0000256" key="4">
    <source>
        <dbReference type="ARBA" id="ARBA00022705"/>
    </source>
</evidence>
<dbReference type="AlphaFoldDB" id="A0A7S8HCD4"/>
<gene>
    <name evidence="8" type="ORF">HW532_11975</name>
</gene>
<keyword evidence="2" id="KW-0808">Transferase</keyword>
<protein>
    <recommendedName>
        <fullName evidence="1">DNA-directed DNA polymerase</fullName>
        <ecNumber evidence="1">2.7.7.7</ecNumber>
    </recommendedName>
</protein>
<dbReference type="PANTHER" id="PTHR34388">
    <property type="entry name" value="DNA POLYMERASE III SUBUNIT DELTA"/>
    <property type="match status" value="1"/>
</dbReference>
<keyword evidence="3" id="KW-0548">Nucleotidyltransferase</keyword>
<dbReference type="Gene3D" id="3.40.50.300">
    <property type="entry name" value="P-loop containing nucleotide triphosphate hydrolases"/>
    <property type="match status" value="1"/>
</dbReference>
<dbReference type="RefSeq" id="WP_213160711.1">
    <property type="nucleotide sequence ID" value="NZ_CP058214.1"/>
</dbReference>
<dbReference type="Proteomes" id="UP000593594">
    <property type="component" value="Chromosome"/>
</dbReference>
<dbReference type="EC" id="2.7.7.7" evidence="1"/>
<evidence type="ECO:0000256" key="2">
    <source>
        <dbReference type="ARBA" id="ARBA00022679"/>
    </source>
</evidence>
<dbReference type="InterPro" id="IPR027417">
    <property type="entry name" value="P-loop_NTPase"/>
</dbReference>
<evidence type="ECO:0000313" key="8">
    <source>
        <dbReference type="EMBL" id="QPC43349.1"/>
    </source>
</evidence>
<accession>A0A7S8HCD4</accession>